<dbReference type="eggNOG" id="COG5428">
    <property type="taxonomic scope" value="Bacteria"/>
</dbReference>
<dbReference type="STRING" id="290317.Cpha266_2116"/>
<gene>
    <name evidence="1" type="ordered locus">Cpha266_2116</name>
</gene>
<dbReference type="PANTHER" id="PTHR37029">
    <property type="entry name" value="SSR1768 PROTEIN"/>
    <property type="match status" value="1"/>
</dbReference>
<evidence type="ECO:0000313" key="1">
    <source>
        <dbReference type="EMBL" id="ABL66128.1"/>
    </source>
</evidence>
<protein>
    <recommendedName>
        <fullName evidence="3">DUF2283 domain-containing protein</fullName>
    </recommendedName>
</protein>
<evidence type="ECO:0008006" key="3">
    <source>
        <dbReference type="Google" id="ProtNLM"/>
    </source>
</evidence>
<sequence>MMKVKYFEDTDTAYIELLDKPVFETREISENILIDVDEKGNLVSMTIEHAKENAGLWEFSYQEIPHRETA</sequence>
<dbReference type="Proteomes" id="UP000008701">
    <property type="component" value="Chromosome"/>
</dbReference>
<dbReference type="KEGG" id="cph:Cpha266_2116"/>
<name>A1BIA1_CHLPD</name>
<dbReference type="InterPro" id="IPR019270">
    <property type="entry name" value="DUF2283"/>
</dbReference>
<dbReference type="HOGENOM" id="CLU_166740_4_1_10"/>
<organism evidence="1 2">
    <name type="scientific">Chlorobium phaeobacteroides (strain DSM 266 / SMG 266 / 2430)</name>
    <dbReference type="NCBI Taxonomy" id="290317"/>
    <lineage>
        <taxon>Bacteria</taxon>
        <taxon>Pseudomonadati</taxon>
        <taxon>Chlorobiota</taxon>
        <taxon>Chlorobiia</taxon>
        <taxon>Chlorobiales</taxon>
        <taxon>Chlorobiaceae</taxon>
        <taxon>Chlorobium/Pelodictyon group</taxon>
        <taxon>Chlorobium</taxon>
    </lineage>
</organism>
<evidence type="ECO:0000313" key="2">
    <source>
        <dbReference type="Proteomes" id="UP000008701"/>
    </source>
</evidence>
<accession>A1BIA1</accession>
<reference evidence="1 2" key="1">
    <citation type="submission" date="2006-12" db="EMBL/GenBank/DDBJ databases">
        <title>Complete sequence of Chlorobium phaeobacteroides DSM 266.</title>
        <authorList>
            <consortium name="US DOE Joint Genome Institute"/>
            <person name="Copeland A."/>
            <person name="Lucas S."/>
            <person name="Lapidus A."/>
            <person name="Barry K."/>
            <person name="Detter J.C."/>
            <person name="Glavina del Rio T."/>
            <person name="Hammon N."/>
            <person name="Israni S."/>
            <person name="Pitluck S."/>
            <person name="Goltsman E."/>
            <person name="Schmutz J."/>
            <person name="Larimer F."/>
            <person name="Land M."/>
            <person name="Hauser L."/>
            <person name="Mikhailova N."/>
            <person name="Li T."/>
            <person name="Overmann J."/>
            <person name="Bryant D.A."/>
            <person name="Richardson P."/>
        </authorList>
    </citation>
    <scope>NUCLEOTIDE SEQUENCE [LARGE SCALE GENOMIC DNA]</scope>
    <source>
        <strain evidence="1 2">DSM 266</strain>
    </source>
</reference>
<dbReference type="EMBL" id="CP000492">
    <property type="protein sequence ID" value="ABL66128.1"/>
    <property type="molecule type" value="Genomic_DNA"/>
</dbReference>
<dbReference type="AlphaFoldDB" id="A1BIA1"/>
<proteinExistence type="predicted"/>
<dbReference type="PANTHER" id="PTHR37029:SF1">
    <property type="entry name" value="SSR1768 PROTEIN"/>
    <property type="match status" value="1"/>
</dbReference>
<dbReference type="Pfam" id="PF10049">
    <property type="entry name" value="DUF2283"/>
    <property type="match status" value="1"/>
</dbReference>
<keyword evidence="2" id="KW-1185">Reference proteome</keyword>